<dbReference type="InterPro" id="IPR010131">
    <property type="entry name" value="MdtP/NodT-like"/>
</dbReference>
<gene>
    <name evidence="5" type="ORF">EKM59_07660</name>
</gene>
<dbReference type="AlphaFoldDB" id="A0A433JIV8"/>
<dbReference type="Proteomes" id="UP000288012">
    <property type="component" value="Unassembled WGS sequence"/>
</dbReference>
<organism evidence="5 6">
    <name type="scientific">Legionella septentrionalis</name>
    <dbReference type="NCBI Taxonomy" id="2498109"/>
    <lineage>
        <taxon>Bacteria</taxon>
        <taxon>Pseudomonadati</taxon>
        <taxon>Pseudomonadota</taxon>
        <taxon>Gammaproteobacteria</taxon>
        <taxon>Legionellales</taxon>
        <taxon>Legionellaceae</taxon>
        <taxon>Legionella</taxon>
    </lineage>
</organism>
<keyword evidence="2" id="KW-0472">Membrane</keyword>
<evidence type="ECO:0000313" key="6">
    <source>
        <dbReference type="Proteomes" id="UP000288012"/>
    </source>
</evidence>
<dbReference type="Pfam" id="PF02321">
    <property type="entry name" value="OEP"/>
    <property type="match status" value="2"/>
</dbReference>
<keyword evidence="3" id="KW-0175">Coiled coil</keyword>
<dbReference type="GO" id="GO:0009279">
    <property type="term" value="C:cell outer membrane"/>
    <property type="evidence" value="ECO:0007669"/>
    <property type="project" value="UniProtKB-SubCell"/>
</dbReference>
<dbReference type="PANTHER" id="PTHR30203:SF30">
    <property type="entry name" value="OUTER MEMBRANE PROTEIN-RELATED"/>
    <property type="match status" value="1"/>
</dbReference>
<dbReference type="SUPFAM" id="SSF56954">
    <property type="entry name" value="Outer membrane efflux proteins (OEP)"/>
    <property type="match status" value="1"/>
</dbReference>
<keyword evidence="2" id="KW-0732">Signal</keyword>
<feature type="region of interest" description="Disordered" evidence="4">
    <location>
        <begin position="39"/>
        <end position="59"/>
    </location>
</feature>
<dbReference type="Gene3D" id="2.20.200.10">
    <property type="entry name" value="Outer membrane efflux proteins (OEP)"/>
    <property type="match status" value="1"/>
</dbReference>
<evidence type="ECO:0000256" key="2">
    <source>
        <dbReference type="RuleBase" id="RU362097"/>
    </source>
</evidence>
<reference evidence="5 6" key="1">
    <citation type="submission" date="2018-12" db="EMBL/GenBank/DDBJ databases">
        <title>Legionella sp,whole genome shotgun sequence.</title>
        <authorList>
            <person name="Wu H."/>
        </authorList>
    </citation>
    <scope>NUCLEOTIDE SEQUENCE [LARGE SCALE GENOMIC DNA]</scope>
    <source>
        <strain evidence="6">km714</strain>
    </source>
</reference>
<comment type="subcellular location">
    <subcellularLocation>
        <location evidence="2">Cell outer membrane</location>
        <topology evidence="2">Lipid-anchor</topology>
    </subcellularLocation>
</comment>
<proteinExistence type="inferred from homology"/>
<evidence type="ECO:0000256" key="4">
    <source>
        <dbReference type="SAM" id="MobiDB-lite"/>
    </source>
</evidence>
<feature type="coiled-coil region" evidence="3">
    <location>
        <begin position="76"/>
        <end position="110"/>
    </location>
</feature>
<dbReference type="NCBIfam" id="TIGR01845">
    <property type="entry name" value="outer_NodT"/>
    <property type="match status" value="1"/>
</dbReference>
<evidence type="ECO:0000256" key="1">
    <source>
        <dbReference type="ARBA" id="ARBA00007613"/>
    </source>
</evidence>
<evidence type="ECO:0000313" key="5">
    <source>
        <dbReference type="EMBL" id="RUQ85090.1"/>
    </source>
</evidence>
<keyword evidence="2" id="KW-0564">Palmitate</keyword>
<name>A0A433JIV8_9GAMM</name>
<keyword evidence="2" id="KW-1134">Transmembrane beta strand</keyword>
<dbReference type="PROSITE" id="PS51257">
    <property type="entry name" value="PROKAR_LIPOPROTEIN"/>
    <property type="match status" value="1"/>
</dbReference>
<keyword evidence="6" id="KW-1185">Reference proteome</keyword>
<feature type="coiled-coil region" evidence="3">
    <location>
        <begin position="405"/>
        <end position="471"/>
    </location>
</feature>
<dbReference type="Gene3D" id="1.20.1600.10">
    <property type="entry name" value="Outer membrane efflux proteins (OEP)"/>
    <property type="match status" value="1"/>
</dbReference>
<feature type="signal peptide" evidence="2">
    <location>
        <begin position="1"/>
        <end position="21"/>
    </location>
</feature>
<feature type="chain" id="PRO_5018811930" evidence="2">
    <location>
        <begin position="22"/>
        <end position="497"/>
    </location>
</feature>
<dbReference type="GO" id="GO:0015562">
    <property type="term" value="F:efflux transmembrane transporter activity"/>
    <property type="evidence" value="ECO:0007669"/>
    <property type="project" value="InterPro"/>
</dbReference>
<keyword evidence="2" id="KW-0812">Transmembrane</keyword>
<comment type="caution">
    <text evidence="5">The sequence shown here is derived from an EMBL/GenBank/DDBJ whole genome shotgun (WGS) entry which is preliminary data.</text>
</comment>
<dbReference type="InterPro" id="IPR003423">
    <property type="entry name" value="OMP_efflux"/>
</dbReference>
<feature type="compositionally biased region" description="Polar residues" evidence="4">
    <location>
        <begin position="48"/>
        <end position="59"/>
    </location>
</feature>
<protein>
    <submittedName>
        <fullName evidence="5">Efflux transporter outer membrane subunit</fullName>
    </submittedName>
</protein>
<comment type="similarity">
    <text evidence="1 2">Belongs to the outer membrane factor (OMF) (TC 1.B.17) family.</text>
</comment>
<dbReference type="PANTHER" id="PTHR30203">
    <property type="entry name" value="OUTER MEMBRANE CATION EFFLUX PROTEIN"/>
    <property type="match status" value="1"/>
</dbReference>
<evidence type="ECO:0000256" key="3">
    <source>
        <dbReference type="SAM" id="Coils"/>
    </source>
</evidence>
<keyword evidence="2" id="KW-0449">Lipoprotein</keyword>
<accession>A0A433JIV8</accession>
<sequence length="497" mass="56628">MMQQKKFLMSLMCLYLLQACVPPLPGNQARNPLLTVPKAYPEYGRQSPHGSSSIQKSHNSSTADESWQSFFADKELNELIKTALKHNQELKILEQEIQIANNKIMARQGEYFPKLSAGFSYQVEKFGEFTSEGASDAATEFLPVPTVPGVLHNHQAGFFTTWEIDIWKKLRNATRSTYYHYLASIEARKFMVTHLVAEIASTYYELIALDKQLHIITRFIHTLKRAQEVANIQKNSARATSLAVKRFEAEVFKNQGRVYRIKQEIALHENKLNALIGRFPQKIPRSAKQLDKLTPMQFKTGVPFKLLENRPDVKRSMLELTASKIDIKVARARFFPSLGIDAATGYEAFSGNYFLMTPESVFYNIAANISAPLLNRQAIKAAYFSANNKQIQTLYNYNLTLLTAYKEVTNQLATINNLNKTYELRLQQVKALMESVEIANMLFKAARVDYLEILLTQRDLLEAQMELVEIKRDQLNGYVALYKALGGGWRNAPAERC</sequence>
<dbReference type="EMBL" id="RZGR01000021">
    <property type="protein sequence ID" value="RUQ85090.1"/>
    <property type="molecule type" value="Genomic_DNA"/>
</dbReference>